<evidence type="ECO:0000256" key="11">
    <source>
        <dbReference type="ARBA" id="ARBA00023136"/>
    </source>
</evidence>
<dbReference type="SUPFAM" id="SSF56112">
    <property type="entry name" value="Protein kinase-like (PK-like)"/>
    <property type="match status" value="1"/>
</dbReference>
<dbReference type="Pfam" id="PF25575">
    <property type="entry name" value="TPR_BSK1_C"/>
    <property type="match status" value="1"/>
</dbReference>
<dbReference type="PROSITE" id="PS50011">
    <property type="entry name" value="PROTEIN_KINASE_DOM"/>
    <property type="match status" value="1"/>
</dbReference>
<keyword evidence="10" id="KW-0067">ATP-binding</keyword>
<proteinExistence type="inferred from homology"/>
<evidence type="ECO:0000256" key="14">
    <source>
        <dbReference type="ARBA" id="ARBA00048679"/>
    </source>
</evidence>
<evidence type="ECO:0000256" key="2">
    <source>
        <dbReference type="ARBA" id="ARBA00008684"/>
    </source>
</evidence>
<protein>
    <recommendedName>
        <fullName evidence="3">non-specific serine/threonine protein kinase</fullName>
        <ecNumber evidence="3">2.7.11.1</ecNumber>
    </recommendedName>
</protein>
<comment type="subcellular location">
    <subcellularLocation>
        <location evidence="1">Cell membrane</location>
        <topology evidence="1">Lipid-anchor</topology>
    </subcellularLocation>
</comment>
<evidence type="ECO:0000256" key="4">
    <source>
        <dbReference type="ARBA" id="ARBA00022475"/>
    </source>
</evidence>
<keyword evidence="6" id="KW-0808">Transferase</keyword>
<keyword evidence="4" id="KW-1003">Cell membrane</keyword>
<evidence type="ECO:0000256" key="1">
    <source>
        <dbReference type="ARBA" id="ARBA00004193"/>
    </source>
</evidence>
<keyword evidence="17" id="KW-1185">Reference proteome</keyword>
<dbReference type="EMBL" id="PNBA02000019">
    <property type="protein sequence ID" value="KAG6390806.1"/>
    <property type="molecule type" value="Genomic_DNA"/>
</dbReference>
<dbReference type="InterPro" id="IPR011990">
    <property type="entry name" value="TPR-like_helical_dom_sf"/>
</dbReference>
<dbReference type="Gene3D" id="3.30.200.20">
    <property type="entry name" value="Phosphorylase Kinase, domain 1"/>
    <property type="match status" value="1"/>
</dbReference>
<reference evidence="16" key="1">
    <citation type="submission" date="2018-01" db="EMBL/GenBank/DDBJ databases">
        <authorList>
            <person name="Mao J.F."/>
        </authorList>
    </citation>
    <scope>NUCLEOTIDE SEQUENCE</scope>
    <source>
        <strain evidence="16">Huo1</strain>
        <tissue evidence="16">Leaf</tissue>
    </source>
</reference>
<dbReference type="EC" id="2.7.11.1" evidence="3"/>
<evidence type="ECO:0000313" key="16">
    <source>
        <dbReference type="EMBL" id="KAG6390806.1"/>
    </source>
</evidence>
<gene>
    <name evidence="16" type="ORF">SASPL_148551</name>
</gene>
<evidence type="ECO:0000256" key="7">
    <source>
        <dbReference type="ARBA" id="ARBA00022707"/>
    </source>
</evidence>
<name>A0A8X8Z3T6_SALSN</name>
<dbReference type="GO" id="GO:0004674">
    <property type="term" value="F:protein serine/threonine kinase activity"/>
    <property type="evidence" value="ECO:0007669"/>
    <property type="project" value="UniProtKB-KW"/>
</dbReference>
<dbReference type="GO" id="GO:0005524">
    <property type="term" value="F:ATP binding"/>
    <property type="evidence" value="ECO:0007669"/>
    <property type="project" value="UniProtKB-KW"/>
</dbReference>
<sequence length="524" mass="59099">MDQHHRSSSVNGASAAGFAEFSLAELKAATANFSSEKIVSESGEKAPNVVYEGRLQSQRWIAVKKFTKMAWPDPKQFAVCIEEAKEVGKLRHKRLANLIGYCCDGDERLLVAEFMPNETLAKHLFHCKELVLDICCLFELGSVTVTITDTVEKFLFAFIHVGHVQIWNVFNSSLRTIVILLLTAIFGSDGENQTPEWAMRLRVALYIAEALDYCTREGRPLYHDLNAYRVLFDENGDPRLSCFGLMKNSRDGKSYSTNLAYTPPEYLRNGRVTPESVVFSYGTALLDLLSGKHIPPSHALDMIRGKNILLLMDSHLEGNFSTEEATVVFDLASQCLQYEPRERPNTQDLVPSYMMLGIPKREETPSPPPHPLSPVGDACSRMDLTAIHQFLVMQHYKDDEGTNELSFQEWTQQMRDMLDARKSGDLAFRDKEFKTAIDCYSQFIDVGTMISPTVHARRSLCYLMCDQPDAALRDAMQAQCIYPDWSTAFYMQAVALAKLDMYKDAGDMLNEAALLEEKKQRGGK</sequence>
<dbReference type="PANTHER" id="PTHR45863:SF14">
    <property type="entry name" value="SERINE_THREONINE-PROTEIN KINASE BSK11"/>
    <property type="match status" value="1"/>
</dbReference>
<keyword evidence="11" id="KW-0472">Membrane</keyword>
<evidence type="ECO:0000256" key="10">
    <source>
        <dbReference type="ARBA" id="ARBA00022840"/>
    </source>
</evidence>
<comment type="similarity">
    <text evidence="2">Belongs to the protein kinase superfamily. Ser/Thr protein kinase family.</text>
</comment>
<keyword evidence="5" id="KW-0723">Serine/threonine-protein kinase</keyword>
<evidence type="ECO:0000256" key="13">
    <source>
        <dbReference type="ARBA" id="ARBA00047899"/>
    </source>
</evidence>
<evidence type="ECO:0000256" key="9">
    <source>
        <dbReference type="ARBA" id="ARBA00022777"/>
    </source>
</evidence>
<dbReference type="GO" id="GO:0009742">
    <property type="term" value="P:brassinosteroid mediated signaling pathway"/>
    <property type="evidence" value="ECO:0007669"/>
    <property type="project" value="InterPro"/>
</dbReference>
<accession>A0A8X8Z3T6</accession>
<dbReference type="InterPro" id="IPR045845">
    <property type="entry name" value="BSK"/>
</dbReference>
<evidence type="ECO:0000256" key="5">
    <source>
        <dbReference type="ARBA" id="ARBA00022527"/>
    </source>
</evidence>
<evidence type="ECO:0000256" key="12">
    <source>
        <dbReference type="ARBA" id="ARBA00023288"/>
    </source>
</evidence>
<dbReference type="FunFam" id="3.30.200.20:FF:000154">
    <property type="entry name" value="probable serine/threonine-protein kinase At4g35230"/>
    <property type="match status" value="1"/>
</dbReference>
<evidence type="ECO:0000313" key="17">
    <source>
        <dbReference type="Proteomes" id="UP000298416"/>
    </source>
</evidence>
<evidence type="ECO:0000259" key="15">
    <source>
        <dbReference type="PROSITE" id="PS50011"/>
    </source>
</evidence>
<dbReference type="Pfam" id="PF07714">
    <property type="entry name" value="PK_Tyr_Ser-Thr"/>
    <property type="match status" value="1"/>
</dbReference>
<dbReference type="InterPro" id="IPR058209">
    <property type="entry name" value="TPR_BSK1_C"/>
</dbReference>
<dbReference type="PANTHER" id="PTHR45863">
    <property type="entry name" value="SERINE/THREONINE-PROTEIN KINASE BSK5"/>
    <property type="match status" value="1"/>
</dbReference>
<dbReference type="Gene3D" id="1.25.40.10">
    <property type="entry name" value="Tetratricopeptide repeat domain"/>
    <property type="match status" value="1"/>
</dbReference>
<comment type="catalytic activity">
    <reaction evidence="13">
        <text>L-threonyl-[protein] + ATP = O-phospho-L-threonyl-[protein] + ADP + H(+)</text>
        <dbReference type="Rhea" id="RHEA:46608"/>
        <dbReference type="Rhea" id="RHEA-COMP:11060"/>
        <dbReference type="Rhea" id="RHEA-COMP:11605"/>
        <dbReference type="ChEBI" id="CHEBI:15378"/>
        <dbReference type="ChEBI" id="CHEBI:30013"/>
        <dbReference type="ChEBI" id="CHEBI:30616"/>
        <dbReference type="ChEBI" id="CHEBI:61977"/>
        <dbReference type="ChEBI" id="CHEBI:456216"/>
        <dbReference type="EC" id="2.7.11.1"/>
    </reaction>
</comment>
<dbReference type="FunFam" id="1.25.40.10:FF:000016">
    <property type="entry name" value="probable serine/threonine-protein kinase At4g35230"/>
    <property type="match status" value="1"/>
</dbReference>
<feature type="domain" description="Protein kinase" evidence="15">
    <location>
        <begin position="36"/>
        <end position="356"/>
    </location>
</feature>
<dbReference type="InterPro" id="IPR000719">
    <property type="entry name" value="Prot_kinase_dom"/>
</dbReference>
<keyword evidence="12" id="KW-0449">Lipoprotein</keyword>
<dbReference type="Gene3D" id="1.10.510.10">
    <property type="entry name" value="Transferase(Phosphotransferase) domain 1"/>
    <property type="match status" value="1"/>
</dbReference>
<keyword evidence="7" id="KW-0519">Myristate</keyword>
<reference evidence="16" key="2">
    <citation type="submission" date="2020-08" db="EMBL/GenBank/DDBJ databases">
        <title>Plant Genome Project.</title>
        <authorList>
            <person name="Zhang R.-G."/>
        </authorList>
    </citation>
    <scope>NUCLEOTIDE SEQUENCE</scope>
    <source>
        <strain evidence="16">Huo1</strain>
        <tissue evidence="16">Leaf</tissue>
    </source>
</reference>
<comment type="caution">
    <text evidence="16">The sequence shown here is derived from an EMBL/GenBank/DDBJ whole genome shotgun (WGS) entry which is preliminary data.</text>
</comment>
<dbReference type="SUPFAM" id="SSF48452">
    <property type="entry name" value="TPR-like"/>
    <property type="match status" value="1"/>
</dbReference>
<evidence type="ECO:0000256" key="8">
    <source>
        <dbReference type="ARBA" id="ARBA00022741"/>
    </source>
</evidence>
<dbReference type="Proteomes" id="UP000298416">
    <property type="component" value="Unassembled WGS sequence"/>
</dbReference>
<evidence type="ECO:0000256" key="3">
    <source>
        <dbReference type="ARBA" id="ARBA00012513"/>
    </source>
</evidence>
<dbReference type="InterPro" id="IPR011009">
    <property type="entry name" value="Kinase-like_dom_sf"/>
</dbReference>
<evidence type="ECO:0000256" key="6">
    <source>
        <dbReference type="ARBA" id="ARBA00022679"/>
    </source>
</evidence>
<dbReference type="AlphaFoldDB" id="A0A8X8Z3T6"/>
<organism evidence="16">
    <name type="scientific">Salvia splendens</name>
    <name type="common">Scarlet sage</name>
    <dbReference type="NCBI Taxonomy" id="180675"/>
    <lineage>
        <taxon>Eukaryota</taxon>
        <taxon>Viridiplantae</taxon>
        <taxon>Streptophyta</taxon>
        <taxon>Embryophyta</taxon>
        <taxon>Tracheophyta</taxon>
        <taxon>Spermatophyta</taxon>
        <taxon>Magnoliopsida</taxon>
        <taxon>eudicotyledons</taxon>
        <taxon>Gunneridae</taxon>
        <taxon>Pentapetalae</taxon>
        <taxon>asterids</taxon>
        <taxon>lamiids</taxon>
        <taxon>Lamiales</taxon>
        <taxon>Lamiaceae</taxon>
        <taxon>Nepetoideae</taxon>
        <taxon>Mentheae</taxon>
        <taxon>Salviinae</taxon>
        <taxon>Salvia</taxon>
        <taxon>Salvia subgen. Calosphace</taxon>
        <taxon>core Calosphace</taxon>
    </lineage>
</organism>
<dbReference type="InterPro" id="IPR001245">
    <property type="entry name" value="Ser-Thr/Tyr_kinase_cat_dom"/>
</dbReference>
<keyword evidence="9" id="KW-0418">Kinase</keyword>
<comment type="catalytic activity">
    <reaction evidence="14">
        <text>L-seryl-[protein] + ATP = O-phospho-L-seryl-[protein] + ADP + H(+)</text>
        <dbReference type="Rhea" id="RHEA:17989"/>
        <dbReference type="Rhea" id="RHEA-COMP:9863"/>
        <dbReference type="Rhea" id="RHEA-COMP:11604"/>
        <dbReference type="ChEBI" id="CHEBI:15378"/>
        <dbReference type="ChEBI" id="CHEBI:29999"/>
        <dbReference type="ChEBI" id="CHEBI:30616"/>
        <dbReference type="ChEBI" id="CHEBI:83421"/>
        <dbReference type="ChEBI" id="CHEBI:456216"/>
        <dbReference type="EC" id="2.7.11.1"/>
    </reaction>
</comment>
<keyword evidence="8" id="KW-0547">Nucleotide-binding</keyword>
<dbReference type="GO" id="GO:0005886">
    <property type="term" value="C:plasma membrane"/>
    <property type="evidence" value="ECO:0007669"/>
    <property type="project" value="UniProtKB-SubCell"/>
</dbReference>